<organism evidence="1 2">
    <name type="scientific">Camelus bactrianus</name>
    <name type="common">Bactrian camel</name>
    <dbReference type="NCBI Taxonomy" id="9837"/>
    <lineage>
        <taxon>Eukaryota</taxon>
        <taxon>Metazoa</taxon>
        <taxon>Chordata</taxon>
        <taxon>Craniata</taxon>
        <taxon>Vertebrata</taxon>
        <taxon>Euteleostomi</taxon>
        <taxon>Mammalia</taxon>
        <taxon>Eutheria</taxon>
        <taxon>Laurasiatheria</taxon>
        <taxon>Artiodactyla</taxon>
        <taxon>Tylopoda</taxon>
        <taxon>Camelidae</taxon>
        <taxon>Camelus</taxon>
    </lineage>
</organism>
<protein>
    <submittedName>
        <fullName evidence="2">Uncharacterized protein LOC141575126</fullName>
    </submittedName>
</protein>
<accession>A0AC58PI18</accession>
<dbReference type="RefSeq" id="XP_074209676.1">
    <property type="nucleotide sequence ID" value="XM_074353575.1"/>
</dbReference>
<sequence length="217" mass="23632">MLPGHPGWPTCGRLPEQLGELRRRPSQLPPSLRLRRRGPGTRTPERKRARRRRRRTYRARLAAPPARYPAAAAAAAAASTRAARTHSTWPNSKEPGAGEGAPAGGAEWERGGCGEGEHGKCYNFLPCPPPGRGGRGTRRGEGSARGAPMSSLSFSPPRSPPLPSRRPPPASSLAGQAGPEFSVLGPRARGWRRRGRRRRKRESCLKAEAPRWESEQL</sequence>
<evidence type="ECO:0000313" key="2">
    <source>
        <dbReference type="RefSeq" id="XP_074209676.1"/>
    </source>
</evidence>
<name>A0AC58PI18_CAMBA</name>
<keyword evidence="1" id="KW-1185">Reference proteome</keyword>
<reference evidence="2" key="1">
    <citation type="submission" date="2025-08" db="UniProtKB">
        <authorList>
            <consortium name="RefSeq"/>
        </authorList>
    </citation>
    <scope>IDENTIFICATION</scope>
    <source>
        <tissue evidence="2">Blood</tissue>
    </source>
</reference>
<dbReference type="Proteomes" id="UP001732780">
    <property type="component" value="Chromosome 26"/>
</dbReference>
<gene>
    <name evidence="2" type="primary">LOC141575126</name>
</gene>
<evidence type="ECO:0000313" key="1">
    <source>
        <dbReference type="Proteomes" id="UP001732780"/>
    </source>
</evidence>
<proteinExistence type="predicted"/>